<feature type="region of interest" description="Disordered" evidence="1">
    <location>
        <begin position="1"/>
        <end position="52"/>
    </location>
</feature>
<dbReference type="Pfam" id="PF03432">
    <property type="entry name" value="Relaxase"/>
    <property type="match status" value="1"/>
</dbReference>
<organism evidence="3 4">
    <name type="scientific">Sphingomonas prati</name>
    <dbReference type="NCBI Taxonomy" id="1843237"/>
    <lineage>
        <taxon>Bacteria</taxon>
        <taxon>Pseudomonadati</taxon>
        <taxon>Pseudomonadota</taxon>
        <taxon>Alphaproteobacteria</taxon>
        <taxon>Sphingomonadales</taxon>
        <taxon>Sphingomonadaceae</taxon>
        <taxon>Sphingomonas</taxon>
    </lineage>
</organism>
<sequence length="394" mass="43325">MSEGPKIEFLDTTWHPPAGGKSTGSKGKLNLGTGSKAGRAGGGGGSVAASARAKLQRVTGKAPEVMVKVSGRQRGGGHTAAHLEYIGRHGKLEVETHDGEKIESVLELRELAKEWESDEAASRRREPLTSVSLVLSMPPGTDPDTVYRAARAFAQTEFERFPYAMALHTDADHPHVHLTVAARGEGGERFNPRKDDLAGWRESFARELRARGVEAEATPRRARGVIQKTERTPVRKIRERAEAGAAELPRVLQSSRAEAEAMLTERPAQPRPWEVKAIVRQSEVRASYERAATVLDASDDPADRKLAQQTRAFVESMPGLMTRDRELARQMAELNRGGNEVEKDREAVPAPQRERPTTQREQPAPAATAPERPAQQPDRSPEPPKTRTRPDRSR</sequence>
<evidence type="ECO:0000256" key="1">
    <source>
        <dbReference type="SAM" id="MobiDB-lite"/>
    </source>
</evidence>
<feature type="compositionally biased region" description="Basic and acidic residues" evidence="1">
    <location>
        <begin position="339"/>
        <end position="358"/>
    </location>
</feature>
<feature type="compositionally biased region" description="Basic and acidic residues" evidence="1">
    <location>
        <begin position="379"/>
        <end position="394"/>
    </location>
</feature>
<gene>
    <name evidence="3" type="ORF">FHS99_003381</name>
</gene>
<dbReference type="EMBL" id="JACIJR010000011">
    <property type="protein sequence ID" value="MBB5730874.1"/>
    <property type="molecule type" value="Genomic_DNA"/>
</dbReference>
<comment type="caution">
    <text evidence="3">The sequence shown here is derived from an EMBL/GenBank/DDBJ whole genome shotgun (WGS) entry which is preliminary data.</text>
</comment>
<reference evidence="3 4" key="1">
    <citation type="submission" date="2020-08" db="EMBL/GenBank/DDBJ databases">
        <title>Genomic Encyclopedia of Type Strains, Phase IV (KMG-IV): sequencing the most valuable type-strain genomes for metagenomic binning, comparative biology and taxonomic classification.</title>
        <authorList>
            <person name="Goeker M."/>
        </authorList>
    </citation>
    <scope>NUCLEOTIDE SEQUENCE [LARGE SCALE GENOMIC DNA]</scope>
    <source>
        <strain evidence="3 4">DSM 103336</strain>
    </source>
</reference>
<feature type="region of interest" description="Disordered" evidence="1">
    <location>
        <begin position="331"/>
        <end position="394"/>
    </location>
</feature>
<keyword evidence="4" id="KW-1185">Reference proteome</keyword>
<evidence type="ECO:0000313" key="4">
    <source>
        <dbReference type="Proteomes" id="UP000546701"/>
    </source>
</evidence>
<dbReference type="Proteomes" id="UP000546701">
    <property type="component" value="Unassembled WGS sequence"/>
</dbReference>
<evidence type="ECO:0000313" key="3">
    <source>
        <dbReference type="EMBL" id="MBB5730874.1"/>
    </source>
</evidence>
<name>A0A7W9BVF9_9SPHN</name>
<dbReference type="RefSeq" id="WP_229674145.1">
    <property type="nucleotide sequence ID" value="NZ_BMJP01000009.1"/>
</dbReference>
<dbReference type="Gene3D" id="3.30.930.30">
    <property type="match status" value="1"/>
</dbReference>
<proteinExistence type="predicted"/>
<feature type="domain" description="MobA/VirD2-like nuclease" evidence="2">
    <location>
        <begin position="104"/>
        <end position="205"/>
    </location>
</feature>
<protein>
    <submittedName>
        <fullName evidence="3">Type IV secretory pathway VirD2 relaxase</fullName>
    </submittedName>
</protein>
<feature type="compositionally biased region" description="Low complexity" evidence="1">
    <location>
        <begin position="359"/>
        <end position="377"/>
    </location>
</feature>
<evidence type="ECO:0000259" key="2">
    <source>
        <dbReference type="Pfam" id="PF03432"/>
    </source>
</evidence>
<accession>A0A7W9BVF9</accession>
<dbReference type="InterPro" id="IPR005094">
    <property type="entry name" value="Endonuclease_MobA/VirD2"/>
</dbReference>
<dbReference type="AlphaFoldDB" id="A0A7W9BVF9"/>